<evidence type="ECO:0000313" key="3">
    <source>
        <dbReference type="Proteomes" id="UP001501612"/>
    </source>
</evidence>
<feature type="transmembrane region" description="Helical" evidence="1">
    <location>
        <begin position="80"/>
        <end position="98"/>
    </location>
</feature>
<evidence type="ECO:0000313" key="2">
    <source>
        <dbReference type="EMBL" id="GAA1906298.1"/>
    </source>
</evidence>
<feature type="transmembrane region" description="Helical" evidence="1">
    <location>
        <begin position="119"/>
        <end position="137"/>
    </location>
</feature>
<accession>A0ABN2NYD9</accession>
<proteinExistence type="predicted"/>
<feature type="transmembrane region" description="Helical" evidence="1">
    <location>
        <begin position="50"/>
        <end position="68"/>
    </location>
</feature>
<keyword evidence="3" id="KW-1185">Reference proteome</keyword>
<reference evidence="2 3" key="1">
    <citation type="journal article" date="2019" name="Int. J. Syst. Evol. Microbiol.">
        <title>The Global Catalogue of Microorganisms (GCM) 10K type strain sequencing project: providing services to taxonomists for standard genome sequencing and annotation.</title>
        <authorList>
            <consortium name="The Broad Institute Genomics Platform"/>
            <consortium name="The Broad Institute Genome Sequencing Center for Infectious Disease"/>
            <person name="Wu L."/>
            <person name="Ma J."/>
        </authorList>
    </citation>
    <scope>NUCLEOTIDE SEQUENCE [LARGE SCALE GENOMIC DNA]</scope>
    <source>
        <strain evidence="2 3">JCM 14046</strain>
    </source>
</reference>
<evidence type="ECO:0000256" key="1">
    <source>
        <dbReference type="SAM" id="Phobius"/>
    </source>
</evidence>
<feature type="transmembrane region" description="Helical" evidence="1">
    <location>
        <begin position="25"/>
        <end position="43"/>
    </location>
</feature>
<keyword evidence="1" id="KW-1133">Transmembrane helix</keyword>
<keyword evidence="1" id="KW-0472">Membrane</keyword>
<protein>
    <submittedName>
        <fullName evidence="2">Uncharacterized protein</fullName>
    </submittedName>
</protein>
<dbReference type="Proteomes" id="UP001501612">
    <property type="component" value="Unassembled WGS sequence"/>
</dbReference>
<sequence length="176" mass="17925">MPLVSIALGLVVVLASVPTAGGYDVLADPLGWALVVAGVAGLTGSTRRGLLIALAVVAGAVSVVLWLPGLRAQVVSADPAVTWSINLPQVAFIALLLWDLRDHARASDPPAGRTLTGTTVLVVAVGLAPAVVLGGGLDTLAAGLYVLAGFVLLTVVVLLFAYSRRDWVPGRHQPTA</sequence>
<keyword evidence="1" id="KW-0812">Transmembrane</keyword>
<comment type="caution">
    <text evidence="2">The sequence shown here is derived from an EMBL/GenBank/DDBJ whole genome shotgun (WGS) entry which is preliminary data.</text>
</comment>
<name>A0ABN2NYD9_9ACTN</name>
<organism evidence="2 3">
    <name type="scientific">Nocardioides lentus</name>
    <dbReference type="NCBI Taxonomy" id="338077"/>
    <lineage>
        <taxon>Bacteria</taxon>
        <taxon>Bacillati</taxon>
        <taxon>Actinomycetota</taxon>
        <taxon>Actinomycetes</taxon>
        <taxon>Propionibacteriales</taxon>
        <taxon>Nocardioidaceae</taxon>
        <taxon>Nocardioides</taxon>
    </lineage>
</organism>
<feature type="transmembrane region" description="Helical" evidence="1">
    <location>
        <begin position="143"/>
        <end position="162"/>
    </location>
</feature>
<dbReference type="EMBL" id="BAAAMY010000001">
    <property type="protein sequence ID" value="GAA1906298.1"/>
    <property type="molecule type" value="Genomic_DNA"/>
</dbReference>
<gene>
    <name evidence="2" type="ORF">GCM10009737_03840</name>
</gene>
<dbReference type="RefSeq" id="WP_344002918.1">
    <property type="nucleotide sequence ID" value="NZ_BAAAMY010000001.1"/>
</dbReference>